<dbReference type="InParanoid" id="Q4DYL2"/>
<dbReference type="eggNOG" id="ENOG502RZJC">
    <property type="taxonomic scope" value="Eukaryota"/>
</dbReference>
<keyword evidence="2" id="KW-0175">Coiled coil</keyword>
<feature type="region of interest" description="Disordered" evidence="3">
    <location>
        <begin position="340"/>
        <end position="382"/>
    </location>
</feature>
<keyword evidence="1" id="KW-0479">Metal-binding</keyword>
<evidence type="ECO:0000313" key="7">
    <source>
        <dbReference type="Proteomes" id="UP000002296"/>
    </source>
</evidence>
<organism evidence="6 7">
    <name type="scientific">Trypanosoma cruzi (strain CL Brener)</name>
    <dbReference type="NCBI Taxonomy" id="353153"/>
    <lineage>
        <taxon>Eukaryota</taxon>
        <taxon>Discoba</taxon>
        <taxon>Euglenozoa</taxon>
        <taxon>Kinetoplastea</taxon>
        <taxon>Metakinetoplastina</taxon>
        <taxon>Trypanosomatida</taxon>
        <taxon>Trypanosomatidae</taxon>
        <taxon>Trypanosoma</taxon>
        <taxon>Schizotrypanum</taxon>
    </lineage>
</organism>
<evidence type="ECO:0000259" key="5">
    <source>
        <dbReference type="PROSITE" id="PS50103"/>
    </source>
</evidence>
<reference evidence="6 7" key="1">
    <citation type="journal article" date="2005" name="Science">
        <title>The genome sequence of Trypanosoma cruzi, etiologic agent of Chagas disease.</title>
        <authorList>
            <person name="El-Sayed N.M."/>
            <person name="Myler P.J."/>
            <person name="Bartholomeu D.C."/>
            <person name="Nilsson D."/>
            <person name="Aggarwal G."/>
            <person name="Tran A.N."/>
            <person name="Ghedin E."/>
            <person name="Worthey E.A."/>
            <person name="Delcher A.L."/>
            <person name="Blandin G."/>
            <person name="Westenberger S.J."/>
            <person name="Caler E."/>
            <person name="Cerqueira G.C."/>
            <person name="Branche C."/>
            <person name="Haas B."/>
            <person name="Anupama A."/>
            <person name="Arner E."/>
            <person name="Aslund L."/>
            <person name="Attipoe P."/>
            <person name="Bontempi E."/>
            <person name="Bringaud F."/>
            <person name="Burton P."/>
            <person name="Cadag E."/>
            <person name="Campbell D.A."/>
            <person name="Carrington M."/>
            <person name="Crabtree J."/>
            <person name="Darban H."/>
            <person name="da Silveira J.F."/>
            <person name="de Jong P."/>
            <person name="Edwards K."/>
            <person name="Englund P.T."/>
            <person name="Fazelina G."/>
            <person name="Feldblyum T."/>
            <person name="Ferella M."/>
            <person name="Frasch A.C."/>
            <person name="Gull K."/>
            <person name="Horn D."/>
            <person name="Hou L."/>
            <person name="Huang Y."/>
            <person name="Kindlund E."/>
            <person name="Klingbeil M."/>
            <person name="Kluge S."/>
            <person name="Koo H."/>
            <person name="Lacerda D."/>
            <person name="Levin M.J."/>
            <person name="Lorenzi H."/>
            <person name="Louie T."/>
            <person name="Machado C.R."/>
            <person name="McCulloch R."/>
            <person name="McKenna A."/>
            <person name="Mizuno Y."/>
            <person name="Mottram J.C."/>
            <person name="Nelson S."/>
            <person name="Ochaya S."/>
            <person name="Osoegawa K."/>
            <person name="Pai G."/>
            <person name="Parsons M."/>
            <person name="Pentony M."/>
            <person name="Pettersson U."/>
            <person name="Pop M."/>
            <person name="Ramirez J.L."/>
            <person name="Rinta J."/>
            <person name="Robertson L."/>
            <person name="Salzberg S.L."/>
            <person name="Sanchez D.O."/>
            <person name="Seyler A."/>
            <person name="Sharma R."/>
            <person name="Shetty J."/>
            <person name="Simpson A.J."/>
            <person name="Sisk E."/>
            <person name="Tammi M.T."/>
            <person name="Tarleton R."/>
            <person name="Teixeira S."/>
            <person name="Van Aken S."/>
            <person name="Vogt C."/>
            <person name="Ward P.N."/>
            <person name="Wickstead B."/>
            <person name="Wortman J."/>
            <person name="White O."/>
            <person name="Fraser C.M."/>
            <person name="Stuart K.D."/>
            <person name="Andersson B."/>
        </authorList>
    </citation>
    <scope>NUCLEOTIDE SEQUENCE [LARGE SCALE GENOMIC DNA]</scope>
    <source>
        <strain evidence="6 7">CL Brener</strain>
    </source>
</reference>
<feature type="transmembrane region" description="Helical" evidence="4">
    <location>
        <begin position="44"/>
        <end position="61"/>
    </location>
</feature>
<feature type="region of interest" description="Disordered" evidence="3">
    <location>
        <begin position="272"/>
        <end position="319"/>
    </location>
</feature>
<dbReference type="STRING" id="353153.Q4DYL2"/>
<dbReference type="KEGG" id="tcr:506211.60"/>
<feature type="compositionally biased region" description="Polar residues" evidence="3">
    <location>
        <begin position="461"/>
        <end position="474"/>
    </location>
</feature>
<dbReference type="EMBL" id="AAHK01000092">
    <property type="protein sequence ID" value="EAN97599.1"/>
    <property type="molecule type" value="Genomic_DNA"/>
</dbReference>
<keyword evidence="7" id="KW-1185">Reference proteome</keyword>
<feature type="compositionally biased region" description="Basic and acidic residues" evidence="3">
    <location>
        <begin position="506"/>
        <end position="518"/>
    </location>
</feature>
<protein>
    <submittedName>
        <fullName evidence="6">RNA-binding protein, putative</fullName>
    </submittedName>
</protein>
<keyword evidence="4" id="KW-1133">Transmembrane helix</keyword>
<dbReference type="AlphaFoldDB" id="Q4DYL2"/>
<dbReference type="InterPro" id="IPR013083">
    <property type="entry name" value="Znf_RING/FYVE/PHD"/>
</dbReference>
<dbReference type="PANTHER" id="PTHR19851:SF7">
    <property type="entry name" value="F-BOX DOMAIN-CONTAINING PROTEIN"/>
    <property type="match status" value="1"/>
</dbReference>
<sequence length="546" mass="60967">MNSLFFVTLFFFSFTSLSLFPCVCAFSLYFLLFPSHSAGWPCHLFFFCVCVCLCLYPFVIMNGCSTFLHLVTNFIFSSCCLFFFFFFFFLVPSYTHTQTHTPKYIYGNIIKKDSQKQVKGMQANTGSVPEHAPPIWGVMKELQEGFNGHQCSLPYLLNIAQNLQRTLEETRHLYNNAIKQRDEVRAKLIAVQNSLAAVERVVSQYASVKDPVVASDGFTYENVSIREYLRECASTNTKAYSQLTKEELLDVVVPNQTLRRLVHMLQSVRTTEVPPITQRRPIPPYTPQQGDANWKGNNMANSGPNNGNGLNWADEEANPGSTPIRVAELEATLAKAANAGSLNASQSSNVLPPTVPTNNSSSNNNNNNTSNNNNNNNNNSTLGRRWETRQQQAAGHGNKNSNKKHPCLRVYGHCNFLEDCTFANYPYEACLNYIKGKCRFGQHCKELHVTSTHSRYPGQRKGSNNNQQANSGATPAQAEEKEINVKEKRATKDKDSSKNSSTKGETNSKEGVEERQEAKPTPTMAPKSEADARPAEAPVLVEEKAS</sequence>
<dbReference type="InterPro" id="IPR000571">
    <property type="entry name" value="Znf_CCCH"/>
</dbReference>
<feature type="compositionally biased region" description="Low complexity" evidence="3">
    <location>
        <begin position="357"/>
        <end position="381"/>
    </location>
</feature>
<feature type="domain" description="C3H1-type" evidence="5">
    <location>
        <begin position="424"/>
        <end position="451"/>
    </location>
</feature>
<comment type="caution">
    <text evidence="6">The sequence shown here is derived from an EMBL/GenBank/DDBJ whole genome shotgun (WGS) entry which is preliminary data.</text>
</comment>
<feature type="zinc finger region" description="C3H1-type" evidence="1">
    <location>
        <begin position="424"/>
        <end position="451"/>
    </location>
</feature>
<dbReference type="SMR" id="Q4DYL2"/>
<dbReference type="PROSITE" id="PS50103">
    <property type="entry name" value="ZF_C3H1"/>
    <property type="match status" value="1"/>
</dbReference>
<name>Q4DYL2_TRYCC</name>
<dbReference type="Gene3D" id="3.30.40.10">
    <property type="entry name" value="Zinc/RING finger domain, C3HC4 (zinc finger)"/>
    <property type="match status" value="1"/>
</dbReference>
<dbReference type="Proteomes" id="UP000002296">
    <property type="component" value="Unassembled WGS sequence"/>
</dbReference>
<evidence type="ECO:0000256" key="3">
    <source>
        <dbReference type="SAM" id="MobiDB-lite"/>
    </source>
</evidence>
<feature type="transmembrane region" description="Helical" evidence="4">
    <location>
        <begin position="67"/>
        <end position="91"/>
    </location>
</feature>
<dbReference type="PANTHER" id="PTHR19851">
    <property type="entry name" value="OS02G0203500 PROTEIN"/>
    <property type="match status" value="1"/>
</dbReference>
<feature type="transmembrane region" description="Helical" evidence="4">
    <location>
        <begin position="6"/>
        <end position="32"/>
    </location>
</feature>
<dbReference type="PaxDb" id="353153-Q4DYL2"/>
<proteinExistence type="predicted"/>
<dbReference type="GeneID" id="3551894"/>
<evidence type="ECO:0000256" key="1">
    <source>
        <dbReference type="PROSITE-ProRule" id="PRU00723"/>
    </source>
</evidence>
<dbReference type="RefSeq" id="XP_819450.1">
    <property type="nucleotide sequence ID" value="XM_814357.1"/>
</dbReference>
<gene>
    <name evidence="6" type="ORF">Tc00.1047053506211.60</name>
</gene>
<dbReference type="GO" id="GO:0008270">
    <property type="term" value="F:zinc ion binding"/>
    <property type="evidence" value="ECO:0007669"/>
    <property type="project" value="UniProtKB-KW"/>
</dbReference>
<feature type="region of interest" description="Disordered" evidence="3">
    <location>
        <begin position="454"/>
        <end position="546"/>
    </location>
</feature>
<keyword evidence="4" id="KW-0812">Transmembrane</keyword>
<feature type="compositionally biased region" description="Basic and acidic residues" evidence="3">
    <location>
        <begin position="478"/>
        <end position="497"/>
    </location>
</feature>
<evidence type="ECO:0000256" key="2">
    <source>
        <dbReference type="SAM" id="Coils"/>
    </source>
</evidence>
<keyword evidence="4" id="KW-0472">Membrane</keyword>
<feature type="compositionally biased region" description="Polar residues" evidence="3">
    <location>
        <begin position="340"/>
        <end position="351"/>
    </location>
</feature>
<keyword evidence="1" id="KW-0862">Zinc</keyword>
<keyword evidence="1" id="KW-0863">Zinc-finger</keyword>
<dbReference type="OMA" id="PYGACLN"/>
<feature type="compositionally biased region" description="Low complexity" evidence="3">
    <location>
        <begin position="296"/>
        <end position="309"/>
    </location>
</feature>
<feature type="coiled-coil region" evidence="2">
    <location>
        <begin position="160"/>
        <end position="187"/>
    </location>
</feature>
<evidence type="ECO:0000256" key="4">
    <source>
        <dbReference type="SAM" id="Phobius"/>
    </source>
</evidence>
<accession>Q4DYL2</accession>
<evidence type="ECO:0000313" key="6">
    <source>
        <dbReference type="EMBL" id="EAN97599.1"/>
    </source>
</evidence>